<name>M9LLT2_PAEPP</name>
<reference evidence="1 2" key="1">
    <citation type="submission" date="2012-10" db="EMBL/GenBank/DDBJ databases">
        <title>Draft Genome Sequence of Paenibacillus popilliae ATCC 14706T.</title>
        <authorList>
            <person name="Iiyama K."/>
            <person name="Mori K."/>
            <person name="Mon H."/>
            <person name="Chieda Y."/>
            <person name="Lee J.M."/>
            <person name="Kusakabe T."/>
            <person name="Tashiro K."/>
            <person name="Asano S."/>
            <person name="Yasunaga-Aoki C."/>
            <person name="Shimizu S."/>
        </authorList>
    </citation>
    <scope>NUCLEOTIDE SEQUENCE [LARGE SCALE GENOMIC DNA]</scope>
    <source>
        <strain evidence="1 2">ATCC 14706</strain>
    </source>
</reference>
<keyword evidence="2" id="KW-1185">Reference proteome</keyword>
<proteinExistence type="predicted"/>
<dbReference type="EMBL" id="BALG01000416">
    <property type="protein sequence ID" value="GAC44285.1"/>
    <property type="molecule type" value="Genomic_DNA"/>
</dbReference>
<evidence type="ECO:0000313" key="2">
    <source>
        <dbReference type="Proteomes" id="UP000029453"/>
    </source>
</evidence>
<gene>
    <name evidence="1" type="ORF">PPOP_3689</name>
</gene>
<accession>M9LLT2</accession>
<comment type="caution">
    <text evidence="1">The sequence shown here is derived from an EMBL/GenBank/DDBJ whole genome shotgun (WGS) entry which is preliminary data.</text>
</comment>
<evidence type="ECO:0000313" key="1">
    <source>
        <dbReference type="EMBL" id="GAC44285.1"/>
    </source>
</evidence>
<sequence length="159" mass="17751">MKPSVLQHEILHEASDVDDAGYVHVADRGQLFVHPCARPDRTMLDLNRAYVAALAKAGIDGYDKGIRVFLKQCVQLILQIHGMDRLLKRSEDTVRGTRLLGQVCADERAKAISGGTVGANAYNRQRLVRGAYAQMFAAGTDQHRERFRGVVIHLAWWTV</sequence>
<dbReference type="Proteomes" id="UP000029453">
    <property type="component" value="Unassembled WGS sequence"/>
</dbReference>
<protein>
    <submittedName>
        <fullName evidence="1">Recombinational DNA repair protein</fullName>
    </submittedName>
</protein>
<dbReference type="AlphaFoldDB" id="M9LLT2"/>
<organism evidence="1 2">
    <name type="scientific">Paenibacillus popilliae ATCC 14706</name>
    <dbReference type="NCBI Taxonomy" id="1212764"/>
    <lineage>
        <taxon>Bacteria</taxon>
        <taxon>Bacillati</taxon>
        <taxon>Bacillota</taxon>
        <taxon>Bacilli</taxon>
        <taxon>Bacillales</taxon>
        <taxon>Paenibacillaceae</taxon>
        <taxon>Paenibacillus</taxon>
    </lineage>
</organism>